<dbReference type="GO" id="GO:0016491">
    <property type="term" value="F:oxidoreductase activity"/>
    <property type="evidence" value="ECO:0007669"/>
    <property type="project" value="UniProtKB-KW"/>
</dbReference>
<dbReference type="InterPro" id="IPR052228">
    <property type="entry name" value="Sec_Metab_Biosynth_Oxidored"/>
</dbReference>
<dbReference type="Gene3D" id="3.40.50.720">
    <property type="entry name" value="NAD(P)-binding Rossmann-like Domain"/>
    <property type="match status" value="2"/>
</dbReference>
<dbReference type="AlphaFoldDB" id="A0AAD5X9E1"/>
<organism evidence="2 3">
    <name type="scientific">Physocladia obscura</name>
    <dbReference type="NCBI Taxonomy" id="109957"/>
    <lineage>
        <taxon>Eukaryota</taxon>
        <taxon>Fungi</taxon>
        <taxon>Fungi incertae sedis</taxon>
        <taxon>Chytridiomycota</taxon>
        <taxon>Chytridiomycota incertae sedis</taxon>
        <taxon>Chytridiomycetes</taxon>
        <taxon>Chytridiales</taxon>
        <taxon>Chytriomycetaceae</taxon>
        <taxon>Physocladia</taxon>
    </lineage>
</organism>
<keyword evidence="3" id="KW-1185">Reference proteome</keyword>
<dbReference type="Pfam" id="PF00106">
    <property type="entry name" value="adh_short"/>
    <property type="match status" value="2"/>
</dbReference>
<evidence type="ECO:0000313" key="3">
    <source>
        <dbReference type="Proteomes" id="UP001211907"/>
    </source>
</evidence>
<keyword evidence="1" id="KW-0560">Oxidoreductase</keyword>
<comment type="caution">
    <text evidence="2">The sequence shown here is derived from an EMBL/GenBank/DDBJ whole genome shotgun (WGS) entry which is preliminary data.</text>
</comment>
<feature type="non-terminal residue" evidence="2">
    <location>
        <position position="1"/>
    </location>
</feature>
<reference evidence="2" key="1">
    <citation type="submission" date="2020-05" db="EMBL/GenBank/DDBJ databases">
        <title>Phylogenomic resolution of chytrid fungi.</title>
        <authorList>
            <person name="Stajich J.E."/>
            <person name="Amses K."/>
            <person name="Simmons R."/>
            <person name="Seto K."/>
            <person name="Myers J."/>
            <person name="Bonds A."/>
            <person name="Quandt C.A."/>
            <person name="Barry K."/>
            <person name="Liu P."/>
            <person name="Grigoriev I."/>
            <person name="Longcore J.E."/>
            <person name="James T.Y."/>
        </authorList>
    </citation>
    <scope>NUCLEOTIDE SEQUENCE</scope>
    <source>
        <strain evidence="2">JEL0513</strain>
    </source>
</reference>
<sequence length="367" mass="40029">IGLGIARRLAQAKFSVTIIGRNETRGAEIIAEFEREYGHSNSIESSAIPRFTFVKCDVAQLANVDKACTSLLANNNCVDTLVLTQGKASMDGRRETNEGIDNKMSLHYFSRMLFVNRLLPALRKSPSGAPRVLSVLSAGVHSNYANFKTDFELKKNFSLKNAADAAGFYNDLMLDSFARDQENKNVAFFHAAPGIVTTEYFSEFPWVVKTLLSPLGNLIGKSIDDCGIFMTDCLFNPAKNDASITGHINLINETGGSAKKNAFATDDARDFVREKTDQIFSKMGFHSLNVPAIRALAAKNANISFPGRHAVVVGGTSGIGLGIAHRLAQADFSVTIIGRNETRGAKIISEFEREYSYGSKSNSFENS</sequence>
<dbReference type="PANTHER" id="PTHR47534:SF3">
    <property type="entry name" value="ALCOHOL DEHYDROGENASE-LIKE C-TERMINAL DOMAIN-CONTAINING PROTEIN"/>
    <property type="match status" value="1"/>
</dbReference>
<name>A0AAD5X9E1_9FUNG</name>
<evidence type="ECO:0000256" key="1">
    <source>
        <dbReference type="ARBA" id="ARBA00023002"/>
    </source>
</evidence>
<dbReference type="PANTHER" id="PTHR47534">
    <property type="entry name" value="YALI0E05731P"/>
    <property type="match status" value="1"/>
</dbReference>
<dbReference type="InterPro" id="IPR036291">
    <property type="entry name" value="NAD(P)-bd_dom_sf"/>
</dbReference>
<proteinExistence type="predicted"/>
<protein>
    <submittedName>
        <fullName evidence="2">Uncharacterized protein</fullName>
    </submittedName>
</protein>
<accession>A0AAD5X9E1</accession>
<evidence type="ECO:0000313" key="2">
    <source>
        <dbReference type="EMBL" id="KAJ3079814.1"/>
    </source>
</evidence>
<dbReference type="InterPro" id="IPR002347">
    <property type="entry name" value="SDR_fam"/>
</dbReference>
<dbReference type="SUPFAM" id="SSF51735">
    <property type="entry name" value="NAD(P)-binding Rossmann-fold domains"/>
    <property type="match status" value="2"/>
</dbReference>
<feature type="non-terminal residue" evidence="2">
    <location>
        <position position="367"/>
    </location>
</feature>
<dbReference type="Proteomes" id="UP001211907">
    <property type="component" value="Unassembled WGS sequence"/>
</dbReference>
<gene>
    <name evidence="2" type="ORF">HK100_010308</name>
</gene>
<dbReference type="EMBL" id="JADGJH010005645">
    <property type="protein sequence ID" value="KAJ3079814.1"/>
    <property type="molecule type" value="Genomic_DNA"/>
</dbReference>